<dbReference type="AlphaFoldDB" id="A0A6J4V010"/>
<feature type="transmembrane region" description="Helical" evidence="1">
    <location>
        <begin position="47"/>
        <end position="68"/>
    </location>
</feature>
<keyword evidence="1" id="KW-0812">Transmembrane</keyword>
<evidence type="ECO:0000256" key="1">
    <source>
        <dbReference type="SAM" id="Phobius"/>
    </source>
</evidence>
<organism evidence="2">
    <name type="scientific">uncultured Thermomicrobiales bacterium</name>
    <dbReference type="NCBI Taxonomy" id="1645740"/>
    <lineage>
        <taxon>Bacteria</taxon>
        <taxon>Pseudomonadati</taxon>
        <taxon>Thermomicrobiota</taxon>
        <taxon>Thermomicrobia</taxon>
        <taxon>Thermomicrobiales</taxon>
        <taxon>environmental samples</taxon>
    </lineage>
</organism>
<sequence length="222" mass="23212">MGEYLQAFVLGNGAILGNVCVLPLYPGLIAFLGGTAGGGRPSRGRPLLGLAVFAGVVSIMVALGAVLFQLDRSFSSIFEWLLPTIFGAVVILGLLMVAGKNPFARMTTVQAPVLRNPVVTAFLYGMLLGPMTLPCTGPLVISAFVLGVGDVGSLLDGLLYFVAFGFGFGWPLVALPLVAAPAQRHITGFLTRHHTAVERWSGVLLIVVAAYGFSVDVLPNIS</sequence>
<gene>
    <name evidence="2" type="ORF">AVDCRST_MAG49-2749</name>
</gene>
<feature type="transmembrane region" description="Helical" evidence="1">
    <location>
        <begin position="119"/>
        <end position="146"/>
    </location>
</feature>
<reference evidence="2" key="1">
    <citation type="submission" date="2020-02" db="EMBL/GenBank/DDBJ databases">
        <authorList>
            <person name="Meier V. D."/>
        </authorList>
    </citation>
    <scope>NUCLEOTIDE SEQUENCE</scope>
    <source>
        <strain evidence="2">AVDCRST_MAG49</strain>
    </source>
</reference>
<protein>
    <submittedName>
        <fullName evidence="2">Uncharacterized protein</fullName>
    </submittedName>
</protein>
<dbReference type="EMBL" id="CADCWG010000190">
    <property type="protein sequence ID" value="CAA9564090.1"/>
    <property type="molecule type" value="Genomic_DNA"/>
</dbReference>
<feature type="transmembrane region" description="Helical" evidence="1">
    <location>
        <begin position="200"/>
        <end position="221"/>
    </location>
</feature>
<keyword evidence="1" id="KW-0472">Membrane</keyword>
<keyword evidence="1" id="KW-1133">Transmembrane helix</keyword>
<evidence type="ECO:0000313" key="2">
    <source>
        <dbReference type="EMBL" id="CAA9564090.1"/>
    </source>
</evidence>
<feature type="transmembrane region" description="Helical" evidence="1">
    <location>
        <begin position="15"/>
        <end position="35"/>
    </location>
</feature>
<feature type="transmembrane region" description="Helical" evidence="1">
    <location>
        <begin position="80"/>
        <end position="98"/>
    </location>
</feature>
<accession>A0A6J4V010</accession>
<name>A0A6J4V010_9BACT</name>
<proteinExistence type="predicted"/>
<feature type="transmembrane region" description="Helical" evidence="1">
    <location>
        <begin position="158"/>
        <end position="179"/>
    </location>
</feature>